<dbReference type="GO" id="GO:0080043">
    <property type="term" value="F:quercetin 3-O-glucosyltransferase activity"/>
    <property type="evidence" value="ECO:0007669"/>
    <property type="project" value="TreeGrafter"/>
</dbReference>
<accession>A0A5C7HSW1</accession>
<organism evidence="7 8">
    <name type="scientific">Acer yangbiense</name>
    <dbReference type="NCBI Taxonomy" id="1000413"/>
    <lineage>
        <taxon>Eukaryota</taxon>
        <taxon>Viridiplantae</taxon>
        <taxon>Streptophyta</taxon>
        <taxon>Embryophyta</taxon>
        <taxon>Tracheophyta</taxon>
        <taxon>Spermatophyta</taxon>
        <taxon>Magnoliopsida</taxon>
        <taxon>eudicotyledons</taxon>
        <taxon>Gunneridae</taxon>
        <taxon>Pentapetalae</taxon>
        <taxon>rosids</taxon>
        <taxon>malvids</taxon>
        <taxon>Sapindales</taxon>
        <taxon>Sapindaceae</taxon>
        <taxon>Hippocastanoideae</taxon>
        <taxon>Acereae</taxon>
        <taxon>Acer</taxon>
    </lineage>
</organism>
<comment type="caution">
    <text evidence="7">The sequence shown here is derived from an EMBL/GenBank/DDBJ whole genome shotgun (WGS) entry which is preliminary data.</text>
</comment>
<dbReference type="InterPro" id="IPR058980">
    <property type="entry name" value="Glyco_transf_N"/>
</dbReference>
<evidence type="ECO:0000259" key="6">
    <source>
        <dbReference type="Pfam" id="PF26168"/>
    </source>
</evidence>
<evidence type="ECO:0000256" key="3">
    <source>
        <dbReference type="ARBA" id="ARBA00022679"/>
    </source>
</evidence>
<keyword evidence="2 4" id="KW-0328">Glycosyltransferase</keyword>
<dbReference type="EMBL" id="VAHF01000006">
    <property type="protein sequence ID" value="TXG60177.1"/>
    <property type="molecule type" value="Genomic_DNA"/>
</dbReference>
<dbReference type="PROSITE" id="PS00375">
    <property type="entry name" value="UDPGT"/>
    <property type="match status" value="1"/>
</dbReference>
<dbReference type="EC" id="2.4.1.-" evidence="5"/>
<keyword evidence="3 4" id="KW-0808">Transferase</keyword>
<comment type="similarity">
    <text evidence="1 4">Belongs to the UDP-glycosyltransferase family.</text>
</comment>
<dbReference type="PANTHER" id="PTHR11926">
    <property type="entry name" value="GLUCOSYL/GLUCURONOSYL TRANSFERASES"/>
    <property type="match status" value="1"/>
</dbReference>
<evidence type="ECO:0000256" key="1">
    <source>
        <dbReference type="ARBA" id="ARBA00009995"/>
    </source>
</evidence>
<feature type="domain" description="Glycosyltransferase N-terminal" evidence="6">
    <location>
        <begin position="12"/>
        <end position="136"/>
    </location>
</feature>
<dbReference type="AlphaFoldDB" id="A0A5C7HSW1"/>
<proteinExistence type="inferred from homology"/>
<dbReference type="InterPro" id="IPR002213">
    <property type="entry name" value="UDP_glucos_trans"/>
</dbReference>
<dbReference type="Pfam" id="PF26168">
    <property type="entry name" value="Glyco_transf_N"/>
    <property type="match status" value="1"/>
</dbReference>
<dbReference type="FunFam" id="3.40.50.2000:FF:000027">
    <property type="entry name" value="Glycosyltransferase"/>
    <property type="match status" value="1"/>
</dbReference>
<dbReference type="OrthoDB" id="5835829at2759"/>
<dbReference type="SUPFAM" id="SSF53756">
    <property type="entry name" value="UDP-Glycosyltransferase/glycogen phosphorylase"/>
    <property type="match status" value="1"/>
</dbReference>
<evidence type="ECO:0000256" key="5">
    <source>
        <dbReference type="RuleBase" id="RU362057"/>
    </source>
</evidence>
<gene>
    <name evidence="7" type="ORF">EZV62_014750</name>
</gene>
<dbReference type="GO" id="GO:0080044">
    <property type="term" value="F:quercetin 7-O-glucosyltransferase activity"/>
    <property type="evidence" value="ECO:0007669"/>
    <property type="project" value="TreeGrafter"/>
</dbReference>
<dbReference type="PANTHER" id="PTHR11926:SF1365">
    <property type="entry name" value="GLYCOSYLTRANSFERASE"/>
    <property type="match status" value="1"/>
</dbReference>
<evidence type="ECO:0000313" key="7">
    <source>
        <dbReference type="EMBL" id="TXG60177.1"/>
    </source>
</evidence>
<dbReference type="Pfam" id="PF00201">
    <property type="entry name" value="UDPGT"/>
    <property type="match status" value="1"/>
</dbReference>
<protein>
    <recommendedName>
        <fullName evidence="5">Glycosyltransferase</fullName>
        <ecNumber evidence="5">2.4.1.-</ecNumber>
    </recommendedName>
</protein>
<evidence type="ECO:0000256" key="4">
    <source>
        <dbReference type="RuleBase" id="RU003718"/>
    </source>
</evidence>
<dbReference type="InterPro" id="IPR035595">
    <property type="entry name" value="UDP_glycos_trans_CS"/>
</dbReference>
<evidence type="ECO:0000313" key="8">
    <source>
        <dbReference type="Proteomes" id="UP000323000"/>
    </source>
</evidence>
<dbReference type="FunFam" id="3.40.50.2000:FF:000055">
    <property type="entry name" value="Glycosyltransferase"/>
    <property type="match status" value="1"/>
</dbReference>
<name>A0A5C7HSW1_9ROSI</name>
<reference evidence="8" key="1">
    <citation type="journal article" date="2019" name="Gigascience">
        <title>De novo genome assembly of the endangered Acer yangbiense, a plant species with extremely small populations endemic to Yunnan Province, China.</title>
        <authorList>
            <person name="Yang J."/>
            <person name="Wariss H.M."/>
            <person name="Tao L."/>
            <person name="Zhang R."/>
            <person name="Yun Q."/>
            <person name="Hollingsworth P."/>
            <person name="Dao Z."/>
            <person name="Luo G."/>
            <person name="Guo H."/>
            <person name="Ma Y."/>
            <person name="Sun W."/>
        </authorList>
    </citation>
    <scope>NUCLEOTIDE SEQUENCE [LARGE SCALE GENOMIC DNA]</scope>
    <source>
        <strain evidence="8">cv. Malutang</strain>
    </source>
</reference>
<sequence>MGSTEATKSHAVCIPFPAQGHVTPMMQLAKLLHSKGFHITFVNTEFNHRRFVRSKGQDALKGLSDFKFETIPDGLPPSDRDATQDVPALCDSTRKNCLAPFLELLKKLNSSGEVPPVTCVVSDAGMSFGAKAAKVLGIPEVTFWTASACGLVGYWQYAELEKRGIIPFKDENFLIDGTLDAPLDWIHGMSSAMRLKDLPSFMRVTDLNDIMYDFLKSEAENCMNSSTVILNTFDELEQQDLDVIASKCPNIYTIGPLSLLGRHLLESNNNYFKSFSSSLWKEDSDCLKWLDKRDPNSVVYVNYGSITMMSEQHLKEFAWGLANSKHPFLWIVRPDVVMGGDDSAILPEEYFEEIKDRGLVVSWCSQDQVLLHPSVGVFLTHCGWNSTLESISAGKPVICWPFFAEQQTNCRYACTTWEIGMEVNQDVKCEDIEALVKEMMEGEKGKKMMKNVIEWGKKALAATEIGGKSHNNFERCIKEAVRHSDN</sequence>
<evidence type="ECO:0000256" key="2">
    <source>
        <dbReference type="ARBA" id="ARBA00022676"/>
    </source>
</evidence>
<dbReference type="Gene3D" id="3.40.50.2000">
    <property type="entry name" value="Glycogen Phosphorylase B"/>
    <property type="match status" value="2"/>
</dbReference>
<keyword evidence="8" id="KW-1185">Reference proteome</keyword>
<dbReference type="CDD" id="cd03784">
    <property type="entry name" value="GT1_Gtf-like"/>
    <property type="match status" value="1"/>
</dbReference>
<dbReference type="Proteomes" id="UP000323000">
    <property type="component" value="Chromosome 6"/>
</dbReference>